<name>A0A6S6SG94_9GAMM</name>
<evidence type="ECO:0000259" key="1">
    <source>
        <dbReference type="SMART" id="SM00198"/>
    </source>
</evidence>
<reference evidence="2" key="1">
    <citation type="submission" date="2020-01" db="EMBL/GenBank/DDBJ databases">
        <authorList>
            <person name="Meier V. D."/>
            <person name="Meier V D."/>
        </authorList>
    </citation>
    <scope>NUCLEOTIDE SEQUENCE</scope>
    <source>
        <strain evidence="2">HLG_WM_MAG_08</strain>
    </source>
</reference>
<feature type="domain" description="SCP" evidence="1">
    <location>
        <begin position="77"/>
        <end position="222"/>
    </location>
</feature>
<dbReference type="SMART" id="SM00198">
    <property type="entry name" value="SCP"/>
    <property type="match status" value="1"/>
</dbReference>
<accession>A0A6S6SG94</accession>
<dbReference type="InterPro" id="IPR035940">
    <property type="entry name" value="CAP_sf"/>
</dbReference>
<dbReference type="EMBL" id="CACVAV010000141">
    <property type="protein sequence ID" value="CAA6809077.1"/>
    <property type="molecule type" value="Genomic_DNA"/>
</dbReference>
<organism evidence="2">
    <name type="scientific">uncultured Thiotrichaceae bacterium</name>
    <dbReference type="NCBI Taxonomy" id="298394"/>
    <lineage>
        <taxon>Bacteria</taxon>
        <taxon>Pseudomonadati</taxon>
        <taxon>Pseudomonadota</taxon>
        <taxon>Gammaproteobacteria</taxon>
        <taxon>Thiotrichales</taxon>
        <taxon>Thiotrichaceae</taxon>
        <taxon>environmental samples</taxon>
    </lineage>
</organism>
<dbReference type="InterPro" id="IPR001283">
    <property type="entry name" value="CRISP-related"/>
</dbReference>
<dbReference type="PROSITE" id="PS01010">
    <property type="entry name" value="CRISP_2"/>
    <property type="match status" value="1"/>
</dbReference>
<protein>
    <recommendedName>
        <fullName evidence="1">SCP domain-containing protein</fullName>
    </recommendedName>
</protein>
<evidence type="ECO:0000313" key="2">
    <source>
        <dbReference type="EMBL" id="CAA6809077.1"/>
    </source>
</evidence>
<dbReference type="SUPFAM" id="SSF55797">
    <property type="entry name" value="PR-1-like"/>
    <property type="match status" value="1"/>
</dbReference>
<dbReference type="PRINTS" id="PR00837">
    <property type="entry name" value="V5TPXLIKE"/>
</dbReference>
<dbReference type="Gene3D" id="3.40.33.10">
    <property type="entry name" value="CAP"/>
    <property type="match status" value="1"/>
</dbReference>
<dbReference type="PROSITE" id="PS01009">
    <property type="entry name" value="CRISP_1"/>
    <property type="match status" value="1"/>
</dbReference>
<dbReference type="AlphaFoldDB" id="A0A6S6SG94"/>
<proteinExistence type="predicted"/>
<sequence>MSSCFLPGLFGRDFHTCDFLCGLIFLTCVTEQACAEVVTSDNNTRDFRNASAPAVAISAAAEHNVIRDAVSQQKTLTNLGYFLTESYDFSQQPAPAQALPALQDSQAMQASAAQHAQACVFNHVNSPYGQNLFAGTGTRWTVEQAVNSWADEARHYDFDTDSCVVGEQCGHYTQLVWENTRTVGCVVQQCNQMTDSSGSAIFNGRSGMMIFCHYDPPGNFRSQMAYRKATDVVGEDLAFNLKVMLQGAYEPASGMMRQSPANRALAAGEPYSALGYAVSGVSLLNSNLMNNTGSDAPVDWILVELRSAADPAEVVDSIAAMVQRDGDVMRPDTGSTTLVFENQPIGNYYLAVRHRNHLGVMTRQPVTLSASPVVVDFSGLSTPVWGRHARFDVAGTAVLWAGDVNHDGRIISAGVANDAGLILETVLLGEGNSAYAANYIVQEYSAADVSLDGKVIQAGVGNDTNYIRANVLLHPENTLGIANFIITQQLP</sequence>
<dbReference type="GO" id="GO:0005576">
    <property type="term" value="C:extracellular region"/>
    <property type="evidence" value="ECO:0007669"/>
    <property type="project" value="InterPro"/>
</dbReference>
<dbReference type="Pfam" id="PF00188">
    <property type="entry name" value="CAP"/>
    <property type="match status" value="1"/>
</dbReference>
<dbReference type="InterPro" id="IPR014044">
    <property type="entry name" value="CAP_dom"/>
</dbReference>
<dbReference type="InterPro" id="IPR018244">
    <property type="entry name" value="Allrgn_V5/Tpx1_CS"/>
</dbReference>
<gene>
    <name evidence="2" type="ORF">HELGO_WM34933</name>
</gene>
<dbReference type="PANTHER" id="PTHR10334">
    <property type="entry name" value="CYSTEINE-RICH SECRETORY PROTEIN-RELATED"/>
    <property type="match status" value="1"/>
</dbReference>